<protein>
    <submittedName>
        <fullName evidence="1">Uncharacterized protein</fullName>
    </submittedName>
</protein>
<dbReference type="EMBL" id="JABFCS010000001">
    <property type="protein sequence ID" value="NNU42590.1"/>
    <property type="molecule type" value="Genomic_DNA"/>
</dbReference>
<dbReference type="Proteomes" id="UP000552954">
    <property type="component" value="Unassembled WGS sequence"/>
</dbReference>
<gene>
    <name evidence="1" type="ORF">HK415_04550</name>
</gene>
<evidence type="ECO:0000313" key="1">
    <source>
        <dbReference type="EMBL" id="NNU42590.1"/>
    </source>
</evidence>
<comment type="caution">
    <text evidence="1">The sequence shown here is derived from an EMBL/GenBank/DDBJ whole genome shotgun (WGS) entry which is preliminary data.</text>
</comment>
<sequence>MLEQAADALGAWLSPRVVGMAQFAANDIVIALSQATRFLRDRMLQGAFGVHDLWGLVGAVGSVHGQGVQQSRDRVELGRHGAEVLQWLARGITQAYAFDPASAEGQRLLASAQGWRLAWSSLNRHDERRHALAA</sequence>
<reference evidence="1 2" key="2">
    <citation type="submission" date="2020-06" db="EMBL/GenBank/DDBJ databases">
        <title>Ramlibacter rhizophilus sp. nov., isolated from rhizosphere soil of national flower Mugunghwa from South Korea.</title>
        <authorList>
            <person name="Zheng-Fei Y."/>
            <person name="Huan T."/>
        </authorList>
    </citation>
    <scope>NUCLEOTIDE SEQUENCE [LARGE SCALE GENOMIC DNA]</scope>
    <source>
        <strain evidence="1 2">B156</strain>
    </source>
</reference>
<proteinExistence type="predicted"/>
<name>A0A849K4P3_9BURK</name>
<accession>A0A849K4P3</accession>
<dbReference type="RefSeq" id="WP_171556936.1">
    <property type="nucleotide sequence ID" value="NZ_JABFCS010000001.1"/>
</dbReference>
<dbReference type="AlphaFoldDB" id="A0A849K4P3"/>
<evidence type="ECO:0000313" key="2">
    <source>
        <dbReference type="Proteomes" id="UP000552954"/>
    </source>
</evidence>
<organism evidence="1 2">
    <name type="scientific">Ramlibacter montanisoli</name>
    <dbReference type="NCBI Taxonomy" id="2732512"/>
    <lineage>
        <taxon>Bacteria</taxon>
        <taxon>Pseudomonadati</taxon>
        <taxon>Pseudomonadota</taxon>
        <taxon>Betaproteobacteria</taxon>
        <taxon>Burkholderiales</taxon>
        <taxon>Comamonadaceae</taxon>
        <taxon>Ramlibacter</taxon>
    </lineage>
</organism>
<reference evidence="1 2" key="1">
    <citation type="submission" date="2020-05" db="EMBL/GenBank/DDBJ databases">
        <authorList>
            <person name="Khan S.A."/>
            <person name="Jeon C.O."/>
            <person name="Chun B.H."/>
        </authorList>
    </citation>
    <scope>NUCLEOTIDE SEQUENCE [LARGE SCALE GENOMIC DNA]</scope>
    <source>
        <strain evidence="1 2">B156</strain>
    </source>
</reference>
<keyword evidence="2" id="KW-1185">Reference proteome</keyword>